<dbReference type="KEGG" id="pbr:PB2503_07904"/>
<evidence type="ECO:0000256" key="7">
    <source>
        <dbReference type="HAMAP-Rule" id="MF_00415"/>
    </source>
</evidence>
<comment type="function">
    <text evidence="1 7">Assembles around the rod to form the L-ring and probably protects the motor/basal body from shearing forces during rotation.</text>
</comment>
<evidence type="ECO:0000256" key="3">
    <source>
        <dbReference type="ARBA" id="ARBA00022729"/>
    </source>
</evidence>
<keyword evidence="9" id="KW-0969">Cilium</keyword>
<evidence type="ECO:0000256" key="2">
    <source>
        <dbReference type="ARBA" id="ARBA00006929"/>
    </source>
</evidence>
<keyword evidence="4 7" id="KW-0472">Membrane</keyword>
<dbReference type="eggNOG" id="COG2063">
    <property type="taxonomic scope" value="Bacteria"/>
</dbReference>
<dbReference type="HOGENOM" id="CLU_069313_1_2_5"/>
<dbReference type="RefSeq" id="WP_013300610.1">
    <property type="nucleotide sequence ID" value="NC_014414.1"/>
</dbReference>
<comment type="subcellular location">
    <subcellularLocation>
        <location evidence="7">Cell outer membrane</location>
        <topology evidence="7">Lipid-anchor</topology>
    </subcellularLocation>
    <subcellularLocation>
        <location evidence="7">Bacterial flagellum basal body</location>
    </subcellularLocation>
</comment>
<keyword evidence="10" id="KW-1185">Reference proteome</keyword>
<sequence>MTRSSFPLFIAALAVSACTTTNDQLPYAEIPTPEPIVADLPALAPRNASLWNQEPQSLFGNRRARNVGDILTVIVSVDEQAEIQNSLARNRTNQEDFSVNALFGIDQQFQDQLPGDATFSPAVGVTRQATAAGDGSITRQERITLRLAAQVIEQLPNGHLVVVGSQRIRVNQEVRDLRLQGVVRPEDITRDNTITHDKIAAADIVYTGQGQISRTTNPKPGSRVLDFIVPF</sequence>
<dbReference type="OrthoDB" id="9789227at2"/>
<keyword evidence="7" id="KW-0449">Lipoprotein</keyword>
<comment type="similarity">
    <text evidence="2 7">Belongs to the FlgH family.</text>
</comment>
<dbReference type="AlphaFoldDB" id="E0TH52"/>
<feature type="signal peptide" evidence="8">
    <location>
        <begin position="1"/>
        <end position="19"/>
    </location>
</feature>
<proteinExistence type="inferred from homology"/>
<dbReference type="InterPro" id="IPR000527">
    <property type="entry name" value="Flag_Lring"/>
</dbReference>
<keyword evidence="6 7" id="KW-0998">Cell outer membrane</keyword>
<evidence type="ECO:0000313" key="10">
    <source>
        <dbReference type="Proteomes" id="UP000001302"/>
    </source>
</evidence>
<name>E0TH52_PARBH</name>
<evidence type="ECO:0000256" key="1">
    <source>
        <dbReference type="ARBA" id="ARBA00002591"/>
    </source>
</evidence>
<dbReference type="GO" id="GO:0071973">
    <property type="term" value="P:bacterial-type flagellum-dependent cell motility"/>
    <property type="evidence" value="ECO:0007669"/>
    <property type="project" value="InterPro"/>
</dbReference>
<feature type="chain" id="PRO_5008952896" description="Flagellar L-ring protein" evidence="8">
    <location>
        <begin position="20"/>
        <end position="231"/>
    </location>
</feature>
<accession>E0TH52</accession>
<dbReference type="PANTHER" id="PTHR34933">
    <property type="entry name" value="FLAGELLAR L-RING PROTEIN"/>
    <property type="match status" value="1"/>
</dbReference>
<dbReference type="PANTHER" id="PTHR34933:SF1">
    <property type="entry name" value="FLAGELLAR L-RING PROTEIN"/>
    <property type="match status" value="1"/>
</dbReference>
<organism evidence="9 10">
    <name type="scientific">Parvularcula bermudensis (strain ATCC BAA-594 / HTCC2503 / KCTC 12087)</name>
    <dbReference type="NCBI Taxonomy" id="314260"/>
    <lineage>
        <taxon>Bacteria</taxon>
        <taxon>Pseudomonadati</taxon>
        <taxon>Pseudomonadota</taxon>
        <taxon>Alphaproteobacteria</taxon>
        <taxon>Parvularculales</taxon>
        <taxon>Parvularculaceae</taxon>
        <taxon>Parvularcula</taxon>
    </lineage>
</organism>
<dbReference type="Proteomes" id="UP000001302">
    <property type="component" value="Chromosome"/>
</dbReference>
<evidence type="ECO:0000256" key="6">
    <source>
        <dbReference type="ARBA" id="ARBA00023237"/>
    </source>
</evidence>
<dbReference type="Pfam" id="PF02107">
    <property type="entry name" value="FlgH"/>
    <property type="match status" value="1"/>
</dbReference>
<dbReference type="GO" id="GO:0003774">
    <property type="term" value="F:cytoskeletal motor activity"/>
    <property type="evidence" value="ECO:0007669"/>
    <property type="project" value="InterPro"/>
</dbReference>
<dbReference type="GO" id="GO:0009427">
    <property type="term" value="C:bacterial-type flagellum basal body, distal rod, L ring"/>
    <property type="evidence" value="ECO:0007669"/>
    <property type="project" value="InterPro"/>
</dbReference>
<reference evidence="10" key="1">
    <citation type="submission" date="2010-08" db="EMBL/GenBank/DDBJ databases">
        <title>Genome sequence of Parvularcula bermudensis HTCC2503.</title>
        <authorList>
            <person name="Kang D.-M."/>
            <person name="Oh H.-M."/>
            <person name="Cho J.-C."/>
        </authorList>
    </citation>
    <scope>NUCLEOTIDE SEQUENCE [LARGE SCALE GENOMIC DNA]</scope>
    <source>
        <strain evidence="10">ATCC BAA-594 / HTCC2503 / KCTC 12087</strain>
    </source>
</reference>
<dbReference type="PRINTS" id="PR01008">
    <property type="entry name" value="FLGLRINGFLGH"/>
</dbReference>
<protein>
    <recommendedName>
        <fullName evidence="7">Flagellar L-ring protein</fullName>
    </recommendedName>
    <alternativeName>
        <fullName evidence="7">Basal body L-ring protein</fullName>
    </alternativeName>
</protein>
<evidence type="ECO:0000256" key="5">
    <source>
        <dbReference type="ARBA" id="ARBA00023143"/>
    </source>
</evidence>
<dbReference type="GO" id="GO:0009279">
    <property type="term" value="C:cell outer membrane"/>
    <property type="evidence" value="ECO:0007669"/>
    <property type="project" value="UniProtKB-SubCell"/>
</dbReference>
<evidence type="ECO:0000313" key="9">
    <source>
        <dbReference type="EMBL" id="ADM09636.1"/>
    </source>
</evidence>
<keyword evidence="9" id="KW-0282">Flagellum</keyword>
<dbReference type="PROSITE" id="PS51257">
    <property type="entry name" value="PROKAR_LIPOPROTEIN"/>
    <property type="match status" value="1"/>
</dbReference>
<reference evidence="9 10" key="2">
    <citation type="journal article" date="2011" name="J. Bacteriol.">
        <title>Complete genome sequence of strain HTCC2503T of Parvularcula bermudensis, the type species of the order "Parvularculales" in the class Alphaproteobacteria.</title>
        <authorList>
            <person name="Oh H.M."/>
            <person name="Kang I."/>
            <person name="Vergin K.L."/>
            <person name="Kang D."/>
            <person name="Rhee K.H."/>
            <person name="Giovannoni S.J."/>
            <person name="Cho J.C."/>
        </authorList>
    </citation>
    <scope>NUCLEOTIDE SEQUENCE [LARGE SCALE GENOMIC DNA]</scope>
    <source>
        <strain evidence="10">ATCC BAA-594 / HTCC2503 / KCTC 12087</strain>
    </source>
</reference>
<evidence type="ECO:0000256" key="8">
    <source>
        <dbReference type="SAM" id="SignalP"/>
    </source>
</evidence>
<gene>
    <name evidence="7" type="primary">flgH</name>
    <name evidence="9" type="ordered locus">PB2503_07904</name>
</gene>
<dbReference type="STRING" id="314260.PB2503_07904"/>
<keyword evidence="9" id="KW-0966">Cell projection</keyword>
<dbReference type="EMBL" id="CP002156">
    <property type="protein sequence ID" value="ADM09636.1"/>
    <property type="molecule type" value="Genomic_DNA"/>
</dbReference>
<evidence type="ECO:0000256" key="4">
    <source>
        <dbReference type="ARBA" id="ARBA00023136"/>
    </source>
</evidence>
<comment type="subunit">
    <text evidence="7">The basal body constitutes a major portion of the flagellar organelle and consists of four rings (L,P,S, and M) mounted on a central rod.</text>
</comment>
<keyword evidence="3 7" id="KW-0732">Signal</keyword>
<dbReference type="HAMAP" id="MF_00415">
    <property type="entry name" value="FlgH"/>
    <property type="match status" value="1"/>
</dbReference>
<keyword evidence="5 7" id="KW-0975">Bacterial flagellum</keyword>